<evidence type="ECO:0000313" key="5">
    <source>
        <dbReference type="Proteomes" id="UP000594638"/>
    </source>
</evidence>
<dbReference type="SMART" id="SM00184">
    <property type="entry name" value="RING"/>
    <property type="match status" value="1"/>
</dbReference>
<gene>
    <name evidence="4" type="ORF">OLEA9_A007644</name>
</gene>
<sequence>MGDQQRKRATRSTALNHFEQERSYFATLEMAESDEDEIATSTSESDDNVVDEEEEEEYMMSDGDFFNSQIQPELGLLWEDEEDYNYGDQEIEEDDVDPDELSYEELIALGESVGVESRGLSEAEINGHLHPFAWKSLQNSLTNIDKCVICQVEFEGGEKLVALPCDHPYHSDCITQWLQINKICPICGNEVSSDKNSKNV</sequence>
<dbReference type="PANTHER" id="PTHR46400:SF8">
    <property type="entry name" value="E3 UBIQUITIN LIGASE BIG BROTHER-RELATED-LIKE ISOFORM X1"/>
    <property type="match status" value="1"/>
</dbReference>
<keyword evidence="1" id="KW-0863">Zinc-finger</keyword>
<dbReference type="Gene3D" id="3.30.40.10">
    <property type="entry name" value="Zinc/RING finger domain, C3HC4 (zinc finger)"/>
    <property type="match status" value="1"/>
</dbReference>
<keyword evidence="5" id="KW-1185">Reference proteome</keyword>
<dbReference type="Pfam" id="PF13639">
    <property type="entry name" value="zf-RING_2"/>
    <property type="match status" value="1"/>
</dbReference>
<dbReference type="SUPFAM" id="SSF57850">
    <property type="entry name" value="RING/U-box"/>
    <property type="match status" value="1"/>
</dbReference>
<dbReference type="InterPro" id="IPR013083">
    <property type="entry name" value="Znf_RING/FYVE/PHD"/>
</dbReference>
<dbReference type="AlphaFoldDB" id="A0A8S0UAM2"/>
<evidence type="ECO:0000256" key="2">
    <source>
        <dbReference type="SAM" id="MobiDB-lite"/>
    </source>
</evidence>
<dbReference type="Gramene" id="OE9A007644T1">
    <property type="protein sequence ID" value="OE9A007644C1"/>
    <property type="gene ID" value="OE9A007644"/>
</dbReference>
<proteinExistence type="predicted"/>
<feature type="region of interest" description="Disordered" evidence="2">
    <location>
        <begin position="32"/>
        <end position="61"/>
    </location>
</feature>
<accession>A0A8S0UAM2</accession>
<comment type="caution">
    <text evidence="4">The sequence shown here is derived from an EMBL/GenBank/DDBJ whole genome shotgun (WGS) entry which is preliminary data.</text>
</comment>
<feature type="compositionally biased region" description="Acidic residues" evidence="2">
    <location>
        <begin position="32"/>
        <end position="59"/>
    </location>
</feature>
<feature type="domain" description="RING-type" evidence="3">
    <location>
        <begin position="147"/>
        <end position="187"/>
    </location>
</feature>
<dbReference type="PANTHER" id="PTHR46400">
    <property type="entry name" value="RING/U-BOX SUPERFAMILY PROTEIN"/>
    <property type="match status" value="1"/>
</dbReference>
<dbReference type="FunFam" id="3.30.40.10:FF:000417">
    <property type="entry name" value="E3 ubiquitin ligase BIG BROTHER-related"/>
    <property type="match status" value="1"/>
</dbReference>
<organism evidence="4 5">
    <name type="scientific">Olea europaea subsp. europaea</name>
    <dbReference type="NCBI Taxonomy" id="158383"/>
    <lineage>
        <taxon>Eukaryota</taxon>
        <taxon>Viridiplantae</taxon>
        <taxon>Streptophyta</taxon>
        <taxon>Embryophyta</taxon>
        <taxon>Tracheophyta</taxon>
        <taxon>Spermatophyta</taxon>
        <taxon>Magnoliopsida</taxon>
        <taxon>eudicotyledons</taxon>
        <taxon>Gunneridae</taxon>
        <taxon>Pentapetalae</taxon>
        <taxon>asterids</taxon>
        <taxon>lamiids</taxon>
        <taxon>Lamiales</taxon>
        <taxon>Oleaceae</taxon>
        <taxon>Oleeae</taxon>
        <taxon>Olea</taxon>
    </lineage>
</organism>
<dbReference type="GO" id="GO:0016567">
    <property type="term" value="P:protein ubiquitination"/>
    <property type="evidence" value="ECO:0007669"/>
    <property type="project" value="InterPro"/>
</dbReference>
<evidence type="ECO:0000259" key="3">
    <source>
        <dbReference type="PROSITE" id="PS50089"/>
    </source>
</evidence>
<dbReference type="PROSITE" id="PS50089">
    <property type="entry name" value="ZF_RING_2"/>
    <property type="match status" value="1"/>
</dbReference>
<keyword evidence="1" id="KW-0479">Metal-binding</keyword>
<dbReference type="GO" id="GO:0008270">
    <property type="term" value="F:zinc ion binding"/>
    <property type="evidence" value="ECO:0007669"/>
    <property type="project" value="UniProtKB-KW"/>
</dbReference>
<reference evidence="4 5" key="1">
    <citation type="submission" date="2019-12" db="EMBL/GenBank/DDBJ databases">
        <authorList>
            <person name="Alioto T."/>
            <person name="Alioto T."/>
            <person name="Gomez Garrido J."/>
        </authorList>
    </citation>
    <scope>NUCLEOTIDE SEQUENCE [LARGE SCALE GENOMIC DNA]</scope>
</reference>
<keyword evidence="1" id="KW-0862">Zinc</keyword>
<dbReference type="GO" id="GO:0004842">
    <property type="term" value="F:ubiquitin-protein transferase activity"/>
    <property type="evidence" value="ECO:0007669"/>
    <property type="project" value="InterPro"/>
</dbReference>
<dbReference type="GO" id="GO:0031624">
    <property type="term" value="F:ubiquitin conjugating enzyme binding"/>
    <property type="evidence" value="ECO:0007669"/>
    <property type="project" value="TreeGrafter"/>
</dbReference>
<evidence type="ECO:0000313" key="4">
    <source>
        <dbReference type="EMBL" id="CAA3013603.1"/>
    </source>
</evidence>
<dbReference type="InterPro" id="IPR001841">
    <property type="entry name" value="Znf_RING"/>
</dbReference>
<name>A0A8S0UAM2_OLEEU</name>
<dbReference type="EMBL" id="CACTIH010007444">
    <property type="protein sequence ID" value="CAA3013603.1"/>
    <property type="molecule type" value="Genomic_DNA"/>
</dbReference>
<dbReference type="GO" id="GO:0046621">
    <property type="term" value="P:negative regulation of organ growth"/>
    <property type="evidence" value="ECO:0007669"/>
    <property type="project" value="InterPro"/>
</dbReference>
<protein>
    <submittedName>
        <fullName evidence="4">E3 ubiquitin ligase BIG BROTHER-related-like</fullName>
    </submittedName>
</protein>
<dbReference type="OrthoDB" id="8062037at2759"/>
<evidence type="ECO:0000256" key="1">
    <source>
        <dbReference type="PROSITE-ProRule" id="PRU00175"/>
    </source>
</evidence>
<dbReference type="Proteomes" id="UP000594638">
    <property type="component" value="Unassembled WGS sequence"/>
</dbReference>
<dbReference type="InterPro" id="IPR033276">
    <property type="entry name" value="BB"/>
</dbReference>